<gene>
    <name evidence="1" type="ORF">FOB41_16525</name>
</gene>
<protein>
    <submittedName>
        <fullName evidence="1">Uncharacterized protein</fullName>
    </submittedName>
</protein>
<accession>A0A6H0ZRZ5</accession>
<organism evidence="1 2">
    <name type="scientific">Agrobacterium pusense</name>
    <dbReference type="NCBI Taxonomy" id="648995"/>
    <lineage>
        <taxon>Bacteria</taxon>
        <taxon>Pseudomonadati</taxon>
        <taxon>Pseudomonadota</taxon>
        <taxon>Alphaproteobacteria</taxon>
        <taxon>Hyphomicrobiales</taxon>
        <taxon>Rhizobiaceae</taxon>
        <taxon>Rhizobium/Agrobacterium group</taxon>
        <taxon>Agrobacterium</taxon>
    </lineage>
</organism>
<name>A0A6H0ZRZ5_9HYPH</name>
<reference evidence="1 2" key="1">
    <citation type="submission" date="2020-04" db="EMBL/GenBank/DDBJ databases">
        <title>FDA dAtabase for Regulatory Grade micrObial Sequences (FDA-ARGOS): Supporting development and validation of Infectious Disease Dx tests.</title>
        <authorList>
            <person name="Sciortino C."/>
            <person name="Tallon L."/>
            <person name="Sadzewicz L."/>
            <person name="Vavikolanu K."/>
            <person name="Mehta A."/>
            <person name="Aluvathingal J."/>
            <person name="Nadendla S."/>
            <person name="Nandy P."/>
            <person name="Geyer C."/>
            <person name="Yan Y."/>
            <person name="Sichtig H."/>
        </authorList>
    </citation>
    <scope>NUCLEOTIDE SEQUENCE [LARGE SCALE GENOMIC DNA]</scope>
    <source>
        <strain evidence="1 2">FDAARGOS_633</strain>
    </source>
</reference>
<evidence type="ECO:0000313" key="2">
    <source>
        <dbReference type="Proteomes" id="UP000500870"/>
    </source>
</evidence>
<dbReference type="AlphaFoldDB" id="A0A6H0ZRZ5"/>
<dbReference type="EMBL" id="CP050898">
    <property type="protein sequence ID" value="QIX22631.1"/>
    <property type="molecule type" value="Genomic_DNA"/>
</dbReference>
<dbReference type="Proteomes" id="UP000500870">
    <property type="component" value="Chromosome 1"/>
</dbReference>
<proteinExistence type="predicted"/>
<dbReference type="RefSeq" id="WP_177319291.1">
    <property type="nucleotide sequence ID" value="NZ_CP050898.1"/>
</dbReference>
<evidence type="ECO:0000313" key="1">
    <source>
        <dbReference type="EMBL" id="QIX22631.1"/>
    </source>
</evidence>
<sequence length="172" mass="19957">MHAAIINVEHFPTWQIRAIAQSAPGIDWLQVGLEHDIRKMIDLCQRHLFRQVTTQCDLLALPDDNGVMWQLYRRLVADELRQELVRVRDGYVSIDKRHLGDLREGFALLAEFLEADHPPHLHVWDEDAWDYVRRVDAPPPVVDRREARALYAQIDRINGLATDNVIILRGEA</sequence>